<organism evidence="3 4">
    <name type="scientific">Aeromicrobium marinum DSM 15272</name>
    <dbReference type="NCBI Taxonomy" id="585531"/>
    <lineage>
        <taxon>Bacteria</taxon>
        <taxon>Bacillati</taxon>
        <taxon>Actinomycetota</taxon>
        <taxon>Actinomycetes</taxon>
        <taxon>Propionibacteriales</taxon>
        <taxon>Nocardioidaceae</taxon>
        <taxon>Aeromicrobium</taxon>
    </lineage>
</organism>
<name>E2SFC5_9ACTN</name>
<dbReference type="Gene3D" id="1.50.10.20">
    <property type="match status" value="1"/>
</dbReference>
<evidence type="ECO:0000259" key="2">
    <source>
        <dbReference type="PROSITE" id="PS51272"/>
    </source>
</evidence>
<dbReference type="Proteomes" id="UP000003111">
    <property type="component" value="Unassembled WGS sequence"/>
</dbReference>
<evidence type="ECO:0000313" key="4">
    <source>
        <dbReference type="Proteomes" id="UP000003111"/>
    </source>
</evidence>
<dbReference type="SUPFAM" id="SSF48239">
    <property type="entry name" value="Terpenoid cyclases/Protein prenyltransferases"/>
    <property type="match status" value="1"/>
</dbReference>
<feature type="domain" description="SLH" evidence="2">
    <location>
        <begin position="341"/>
        <end position="401"/>
    </location>
</feature>
<keyword evidence="4" id="KW-1185">Reference proteome</keyword>
<feature type="signal peptide" evidence="1">
    <location>
        <begin position="1"/>
        <end position="30"/>
    </location>
</feature>
<protein>
    <recommendedName>
        <fullName evidence="2">SLH domain-containing protein</fullName>
    </recommendedName>
</protein>
<dbReference type="InterPro" id="IPR051465">
    <property type="entry name" value="Cell_Envelope_Struct_Comp"/>
</dbReference>
<dbReference type="eggNOG" id="COG1404">
    <property type="taxonomic scope" value="Bacteria"/>
</dbReference>
<sequence length="532" mass="56500">MKITAPFRRLTVAAVTAPLLVAGLSAPAQAVNDESDAAASWLADQLTDGLVFNQQFTSNDLGLSLDVYFALDAIGVEGAAKDSIITAMADNADTYLTFDTPGELYAGAAGKLGTAVIDSGADPRAFGGRDLVADIESRVATAGEDTGRATDLSAFGDFSNAIGQSWVVKALVGSESDLADEAAGYLAAQQCADGGFSSNLNAATCTSSVDSTTFAVEGLLAADQAEVGDFGDVVSEAADYLVEVQAADGSFGSNTNSTGKAALVLSSLDRERAAVAASSWVHRLFVGPDLADSALGDEIGAVAFDEAAFALGLQQGIVVPTRDQWIRAAAQAAPALDLVEGQDLYTDVPASLTFFFEITWLSATGITTGYEDGTFRPAEPVLREQMAAFLYRFADEPTVERPAESPFTDVSEDDTFYDEIIWLESTGITTGYDEADGTRTFRPSQPVLREQMAAFLYRFDEQDFVDDDGATFTDVAPAFEFFDEIEWLATTGITTGYEEAGDTVTFRGAQPVLREQMAAFLFRYDQYQQSDL</sequence>
<feature type="domain" description="SLH" evidence="2">
    <location>
        <begin position="471"/>
        <end position="532"/>
    </location>
</feature>
<feature type="domain" description="SLH" evidence="2">
    <location>
        <begin position="403"/>
        <end position="470"/>
    </location>
</feature>
<reference evidence="3" key="1">
    <citation type="submission" date="2010-08" db="EMBL/GenBank/DDBJ databases">
        <authorList>
            <person name="Muzny D."/>
            <person name="Qin X."/>
            <person name="Buhay C."/>
            <person name="Dugan-Rocha S."/>
            <person name="Ding Y."/>
            <person name="Chen G."/>
            <person name="Hawes A."/>
            <person name="Holder M."/>
            <person name="Jhangiani S."/>
            <person name="Johnson A."/>
            <person name="Khan Z."/>
            <person name="Li Z."/>
            <person name="Liu W."/>
            <person name="Liu X."/>
            <person name="Perez L."/>
            <person name="Shen H."/>
            <person name="Wang Q."/>
            <person name="Watt J."/>
            <person name="Xi L."/>
            <person name="Xin Y."/>
            <person name="Zhou J."/>
            <person name="Deng J."/>
            <person name="Jiang H."/>
            <person name="Liu Y."/>
            <person name="Qu J."/>
            <person name="Song X.-Z."/>
            <person name="Zhang L."/>
            <person name="Villasana D."/>
            <person name="Johnson A."/>
            <person name="Liu J."/>
            <person name="Liyanage D."/>
            <person name="Lorensuhewa L."/>
            <person name="Robinson T."/>
            <person name="Song A."/>
            <person name="Song B.-B."/>
            <person name="Dinh H."/>
            <person name="Thornton R."/>
            <person name="Coyle M."/>
            <person name="Francisco L."/>
            <person name="Jackson L."/>
            <person name="Javaid M."/>
            <person name="Korchina V."/>
            <person name="Kovar C."/>
            <person name="Mata R."/>
            <person name="Mathew T."/>
            <person name="Ngo R."/>
            <person name="Nguyen L."/>
            <person name="Nguyen N."/>
            <person name="Okwuonu G."/>
            <person name="Ongeri F."/>
            <person name="Pham C."/>
            <person name="Simmons D."/>
            <person name="Wilczek-Boney K."/>
            <person name="Hale W."/>
            <person name="Jakkamsetti A."/>
            <person name="Pham P."/>
            <person name="Ruth R."/>
            <person name="San Lucas F."/>
            <person name="Warren J."/>
            <person name="Zhang J."/>
            <person name="Zhao Z."/>
            <person name="Zhou C."/>
            <person name="Zhu D."/>
            <person name="Lee S."/>
            <person name="Bess C."/>
            <person name="Blankenburg K."/>
            <person name="Forbes L."/>
            <person name="Fu Q."/>
            <person name="Gubbala S."/>
            <person name="Hirani K."/>
            <person name="Jayaseelan J.C."/>
            <person name="Lara F."/>
            <person name="Munidasa M."/>
            <person name="Palculict T."/>
            <person name="Patil S."/>
            <person name="Pu L.-L."/>
            <person name="Saada N."/>
            <person name="Tang L."/>
            <person name="Weissenberger G."/>
            <person name="Zhu Y."/>
            <person name="Hemphill L."/>
            <person name="Shang Y."/>
            <person name="Youmans B."/>
            <person name="Ayvaz T."/>
            <person name="Ross M."/>
            <person name="Santibanez J."/>
            <person name="Aqrawi P."/>
            <person name="Gross S."/>
            <person name="Joshi V."/>
            <person name="Fowler G."/>
            <person name="Nazareth L."/>
            <person name="Reid J."/>
            <person name="Worley K."/>
            <person name="Petrosino J."/>
            <person name="Highlander S."/>
            <person name="Gibbs R."/>
        </authorList>
    </citation>
    <scope>NUCLEOTIDE SEQUENCE [LARGE SCALE GENOMIC DNA]</scope>
    <source>
        <strain evidence="3">DSM 15272</strain>
    </source>
</reference>
<dbReference type="eggNOG" id="COG1657">
    <property type="taxonomic scope" value="Bacteria"/>
</dbReference>
<evidence type="ECO:0000313" key="3">
    <source>
        <dbReference type="EMBL" id="EFQ82210.1"/>
    </source>
</evidence>
<dbReference type="STRING" id="585531.HMPREF0063_12734"/>
<dbReference type="PANTHER" id="PTHR43308">
    <property type="entry name" value="OUTER MEMBRANE PROTEIN ALPHA-RELATED"/>
    <property type="match status" value="1"/>
</dbReference>
<feature type="chain" id="PRO_5003164481" description="SLH domain-containing protein" evidence="1">
    <location>
        <begin position="31"/>
        <end position="532"/>
    </location>
</feature>
<dbReference type="AlphaFoldDB" id="E2SFC5"/>
<proteinExistence type="predicted"/>
<dbReference type="RefSeq" id="WP_007079573.1">
    <property type="nucleotide sequence ID" value="NZ_CM001024.1"/>
</dbReference>
<dbReference type="HOGENOM" id="CLU_511575_0_0_11"/>
<dbReference type="InterPro" id="IPR001119">
    <property type="entry name" value="SLH_dom"/>
</dbReference>
<gene>
    <name evidence="3" type="ORF">HMPREF0063_12734</name>
</gene>
<dbReference type="Pfam" id="PF00395">
    <property type="entry name" value="SLH"/>
    <property type="match status" value="3"/>
</dbReference>
<keyword evidence="1" id="KW-0732">Signal</keyword>
<accession>E2SFC5</accession>
<evidence type="ECO:0000256" key="1">
    <source>
        <dbReference type="SAM" id="SignalP"/>
    </source>
</evidence>
<dbReference type="InterPro" id="IPR008930">
    <property type="entry name" value="Terpenoid_cyclase/PrenylTrfase"/>
</dbReference>
<dbReference type="PROSITE" id="PS51272">
    <property type="entry name" value="SLH"/>
    <property type="match status" value="3"/>
</dbReference>
<comment type="caution">
    <text evidence="3">The sequence shown here is derived from an EMBL/GenBank/DDBJ whole genome shotgun (WGS) entry which is preliminary data.</text>
</comment>
<dbReference type="EMBL" id="ACLF03000011">
    <property type="protein sequence ID" value="EFQ82210.1"/>
    <property type="molecule type" value="Genomic_DNA"/>
</dbReference>